<gene>
    <name evidence="6" type="ORF">NCTC12722_02545</name>
</gene>
<sequence length="119" mass="13042">MMYQGILLPVFVLVALTFGVLFWHGQRLSLAGGPAEGSFNYHLHTLFYVVVALALPLRQADLVMVLLAWVFLVVQALHAGILIRSAGEGSRGSLFIAGALVLLAMWVYFALRILFPTLT</sequence>
<evidence type="ECO:0000256" key="5">
    <source>
        <dbReference type="SAM" id="Phobius"/>
    </source>
</evidence>
<dbReference type="EMBL" id="UIGB01000001">
    <property type="protein sequence ID" value="SUU85334.1"/>
    <property type="molecule type" value="Genomic_DNA"/>
</dbReference>
<dbReference type="RefSeq" id="WP_002716160.1">
    <property type="nucleotide sequence ID" value="NZ_UFSI01000001.1"/>
</dbReference>
<evidence type="ECO:0008006" key="8">
    <source>
        <dbReference type="Google" id="ProtNLM"/>
    </source>
</evidence>
<feature type="transmembrane region" description="Helical" evidence="5">
    <location>
        <begin position="64"/>
        <end position="83"/>
    </location>
</feature>
<dbReference type="InterPro" id="IPR023352">
    <property type="entry name" value="MAPEG-like_dom_sf"/>
</dbReference>
<evidence type="ECO:0000256" key="4">
    <source>
        <dbReference type="ARBA" id="ARBA00023136"/>
    </source>
</evidence>
<comment type="subcellular location">
    <subcellularLocation>
        <location evidence="1">Membrane</location>
    </subcellularLocation>
</comment>
<dbReference type="Pfam" id="PF01124">
    <property type="entry name" value="MAPEG"/>
    <property type="match status" value="1"/>
</dbReference>
<protein>
    <recommendedName>
        <fullName evidence="8">MAPEG family protein</fullName>
    </recommendedName>
</protein>
<feature type="transmembrane region" description="Helical" evidence="5">
    <location>
        <begin position="95"/>
        <end position="115"/>
    </location>
</feature>
<dbReference type="GO" id="GO:0016020">
    <property type="term" value="C:membrane"/>
    <property type="evidence" value="ECO:0007669"/>
    <property type="project" value="UniProtKB-SubCell"/>
</dbReference>
<organism evidence="6 7">
    <name type="scientific">Afipia felis</name>
    <name type="common">Cat scratch disease bacillus</name>
    <dbReference type="NCBI Taxonomy" id="1035"/>
    <lineage>
        <taxon>Bacteria</taxon>
        <taxon>Pseudomonadati</taxon>
        <taxon>Pseudomonadota</taxon>
        <taxon>Alphaproteobacteria</taxon>
        <taxon>Hyphomicrobiales</taxon>
        <taxon>Nitrobacteraceae</taxon>
        <taxon>Afipia</taxon>
    </lineage>
</organism>
<dbReference type="AlphaFoldDB" id="A0A380W8Q8"/>
<keyword evidence="2 5" id="KW-0812">Transmembrane</keyword>
<dbReference type="SUPFAM" id="SSF161084">
    <property type="entry name" value="MAPEG domain-like"/>
    <property type="match status" value="1"/>
</dbReference>
<accession>A0A380W8Q8</accession>
<evidence type="ECO:0000313" key="7">
    <source>
        <dbReference type="Proteomes" id="UP000254343"/>
    </source>
</evidence>
<dbReference type="OrthoDB" id="5516290at2"/>
<reference evidence="6 7" key="1">
    <citation type="submission" date="2018-06" db="EMBL/GenBank/DDBJ databases">
        <authorList>
            <consortium name="Pathogen Informatics"/>
            <person name="Doyle S."/>
        </authorList>
    </citation>
    <scope>NUCLEOTIDE SEQUENCE [LARGE SCALE GENOMIC DNA]</scope>
    <source>
        <strain evidence="6 7">NCTC12722</strain>
    </source>
</reference>
<name>A0A380W8Q8_AFIFE</name>
<evidence type="ECO:0000313" key="6">
    <source>
        <dbReference type="EMBL" id="SUU85334.1"/>
    </source>
</evidence>
<proteinExistence type="predicted"/>
<evidence type="ECO:0000256" key="3">
    <source>
        <dbReference type="ARBA" id="ARBA00022989"/>
    </source>
</evidence>
<keyword evidence="3 5" id="KW-1133">Transmembrane helix</keyword>
<feature type="transmembrane region" description="Helical" evidence="5">
    <location>
        <begin position="41"/>
        <end position="57"/>
    </location>
</feature>
<keyword evidence="4 5" id="KW-0472">Membrane</keyword>
<evidence type="ECO:0000256" key="1">
    <source>
        <dbReference type="ARBA" id="ARBA00004370"/>
    </source>
</evidence>
<dbReference type="Proteomes" id="UP000254343">
    <property type="component" value="Unassembled WGS sequence"/>
</dbReference>
<evidence type="ECO:0000256" key="2">
    <source>
        <dbReference type="ARBA" id="ARBA00022692"/>
    </source>
</evidence>
<dbReference type="InterPro" id="IPR001129">
    <property type="entry name" value="Membr-assoc_MAPEG"/>
</dbReference>